<dbReference type="EMBL" id="JAZHXJ010001266">
    <property type="protein sequence ID" value="KAL1845099.1"/>
    <property type="molecule type" value="Genomic_DNA"/>
</dbReference>
<dbReference type="Proteomes" id="UP001586593">
    <property type="component" value="Unassembled WGS sequence"/>
</dbReference>
<evidence type="ECO:0000313" key="3">
    <source>
        <dbReference type="EMBL" id="KAL1845099.1"/>
    </source>
</evidence>
<organism evidence="3 4">
    <name type="scientific">Phialemonium thermophilum</name>
    <dbReference type="NCBI Taxonomy" id="223376"/>
    <lineage>
        <taxon>Eukaryota</taxon>
        <taxon>Fungi</taxon>
        <taxon>Dikarya</taxon>
        <taxon>Ascomycota</taxon>
        <taxon>Pezizomycotina</taxon>
        <taxon>Sordariomycetes</taxon>
        <taxon>Sordariomycetidae</taxon>
        <taxon>Cephalothecales</taxon>
        <taxon>Cephalothecaceae</taxon>
        <taxon>Phialemonium</taxon>
    </lineage>
</organism>
<evidence type="ECO:0000313" key="4">
    <source>
        <dbReference type="Proteomes" id="UP001586593"/>
    </source>
</evidence>
<feature type="region of interest" description="Disordered" evidence="1">
    <location>
        <begin position="1"/>
        <end position="28"/>
    </location>
</feature>
<keyword evidence="4" id="KW-1185">Reference proteome</keyword>
<keyword evidence="2" id="KW-0812">Transmembrane</keyword>
<feature type="compositionally biased region" description="Polar residues" evidence="1">
    <location>
        <begin position="1"/>
        <end position="21"/>
    </location>
</feature>
<evidence type="ECO:0000256" key="1">
    <source>
        <dbReference type="SAM" id="MobiDB-lite"/>
    </source>
</evidence>
<keyword evidence="2" id="KW-1133">Transmembrane helix</keyword>
<evidence type="ECO:0000256" key="2">
    <source>
        <dbReference type="SAM" id="Phobius"/>
    </source>
</evidence>
<proteinExistence type="predicted"/>
<reference evidence="3 4" key="1">
    <citation type="journal article" date="2024" name="Commun. Biol.">
        <title>Comparative genomic analysis of thermophilic fungi reveals convergent evolutionary adaptations and gene losses.</title>
        <authorList>
            <person name="Steindorff A.S."/>
            <person name="Aguilar-Pontes M.V."/>
            <person name="Robinson A.J."/>
            <person name="Andreopoulos B."/>
            <person name="LaButti K."/>
            <person name="Kuo A."/>
            <person name="Mondo S."/>
            <person name="Riley R."/>
            <person name="Otillar R."/>
            <person name="Haridas S."/>
            <person name="Lipzen A."/>
            <person name="Grimwood J."/>
            <person name="Schmutz J."/>
            <person name="Clum A."/>
            <person name="Reid I.D."/>
            <person name="Moisan M.C."/>
            <person name="Butler G."/>
            <person name="Nguyen T.T.M."/>
            <person name="Dewar K."/>
            <person name="Conant G."/>
            <person name="Drula E."/>
            <person name="Henrissat B."/>
            <person name="Hansel C."/>
            <person name="Singer S."/>
            <person name="Hutchinson M.I."/>
            <person name="de Vries R.P."/>
            <person name="Natvig D.O."/>
            <person name="Powell A.J."/>
            <person name="Tsang A."/>
            <person name="Grigoriev I.V."/>
        </authorList>
    </citation>
    <scope>NUCLEOTIDE SEQUENCE [LARGE SCALE GENOMIC DNA]</scope>
    <source>
        <strain evidence="3 4">ATCC 24622</strain>
    </source>
</reference>
<protein>
    <submittedName>
        <fullName evidence="3">Uncharacterized protein</fullName>
    </submittedName>
</protein>
<feature type="transmembrane region" description="Helical" evidence="2">
    <location>
        <begin position="109"/>
        <end position="129"/>
    </location>
</feature>
<name>A0ABR3VTW9_9PEZI</name>
<comment type="caution">
    <text evidence="3">The sequence shown here is derived from an EMBL/GenBank/DDBJ whole genome shotgun (WGS) entry which is preliminary data.</text>
</comment>
<accession>A0ABR3VTW9</accession>
<gene>
    <name evidence="3" type="ORF">VTK73DRAFT_1128</name>
</gene>
<sequence>METATRTISGATEITMTNKTSNGDDEKAAPKVGLSVAAAAAEELKSIKRAHQWDPNLPAEKVEMIDKALQDGQTEEIIAVDELFTENSPYEEVRAAVRNTDGGEVANTVRAWILGMIFVTVGSGLNMFLSMR</sequence>
<keyword evidence="2" id="KW-0472">Membrane</keyword>